<feature type="transmembrane region" description="Helical" evidence="5">
    <location>
        <begin position="235"/>
        <end position="255"/>
    </location>
</feature>
<keyword evidence="3 5" id="KW-1133">Transmembrane helix</keyword>
<dbReference type="RefSeq" id="WP_221047883.1">
    <property type="nucleotide sequence ID" value="NZ_AP019782.1"/>
</dbReference>
<dbReference type="Proteomes" id="UP000824988">
    <property type="component" value="Chromosome"/>
</dbReference>
<dbReference type="EMBL" id="AP019782">
    <property type="protein sequence ID" value="BBL69492.1"/>
    <property type="molecule type" value="Genomic_DNA"/>
</dbReference>
<feature type="transmembrane region" description="Helical" evidence="5">
    <location>
        <begin position="87"/>
        <end position="115"/>
    </location>
</feature>
<evidence type="ECO:0000256" key="1">
    <source>
        <dbReference type="ARBA" id="ARBA00004141"/>
    </source>
</evidence>
<dbReference type="InterPro" id="IPR002657">
    <property type="entry name" value="BilAc:Na_symport/Acr3"/>
</dbReference>
<dbReference type="PANTHER" id="PTHR10361:SF28">
    <property type="entry name" value="P3 PROTEIN-RELATED"/>
    <property type="match status" value="1"/>
</dbReference>
<proteinExistence type="predicted"/>
<evidence type="ECO:0008006" key="8">
    <source>
        <dbReference type="Google" id="ProtNLM"/>
    </source>
</evidence>
<accession>A0A8D4VMX1</accession>
<feature type="transmembrane region" description="Helical" evidence="5">
    <location>
        <begin position="20"/>
        <end position="43"/>
    </location>
</feature>
<protein>
    <recommendedName>
        <fullName evidence="8">Na+-dependent transporter</fullName>
    </recommendedName>
</protein>
<dbReference type="Pfam" id="PF01758">
    <property type="entry name" value="SBF"/>
    <property type="match status" value="1"/>
</dbReference>
<evidence type="ECO:0000256" key="3">
    <source>
        <dbReference type="ARBA" id="ARBA00022989"/>
    </source>
</evidence>
<keyword evidence="7" id="KW-1185">Reference proteome</keyword>
<dbReference type="GO" id="GO:0016020">
    <property type="term" value="C:membrane"/>
    <property type="evidence" value="ECO:0007669"/>
    <property type="project" value="UniProtKB-SubCell"/>
</dbReference>
<organism evidence="6 7">
    <name type="scientific">Methylogaea oryzae</name>
    <dbReference type="NCBI Taxonomy" id="1295382"/>
    <lineage>
        <taxon>Bacteria</taxon>
        <taxon>Pseudomonadati</taxon>
        <taxon>Pseudomonadota</taxon>
        <taxon>Gammaproteobacteria</taxon>
        <taxon>Methylococcales</taxon>
        <taxon>Methylococcaceae</taxon>
        <taxon>Methylogaea</taxon>
    </lineage>
</organism>
<name>A0A8D4VMX1_9GAMM</name>
<dbReference type="InterPro" id="IPR004710">
    <property type="entry name" value="Bilac:Na_transpt"/>
</dbReference>
<feature type="transmembrane region" description="Helical" evidence="5">
    <location>
        <begin position="55"/>
        <end position="75"/>
    </location>
</feature>
<gene>
    <name evidence="6" type="ORF">MoryE10_00980</name>
</gene>
<dbReference type="AlphaFoldDB" id="A0A8D4VMX1"/>
<evidence type="ECO:0000256" key="2">
    <source>
        <dbReference type="ARBA" id="ARBA00022692"/>
    </source>
</evidence>
<feature type="transmembrane region" description="Helical" evidence="5">
    <location>
        <begin position="261"/>
        <end position="284"/>
    </location>
</feature>
<reference evidence="6" key="1">
    <citation type="submission" date="2019-06" db="EMBL/GenBank/DDBJ databases">
        <title>Complete genome sequence of Methylogaea oryzae strain JCM16910.</title>
        <authorList>
            <person name="Asakawa S."/>
        </authorList>
    </citation>
    <scope>NUCLEOTIDE SEQUENCE</scope>
    <source>
        <strain evidence="6">E10</strain>
    </source>
</reference>
<keyword evidence="2 5" id="KW-0812">Transmembrane</keyword>
<evidence type="ECO:0000256" key="4">
    <source>
        <dbReference type="ARBA" id="ARBA00023136"/>
    </source>
</evidence>
<dbReference type="PANTHER" id="PTHR10361">
    <property type="entry name" value="SODIUM-BILE ACID COTRANSPORTER"/>
    <property type="match status" value="1"/>
</dbReference>
<evidence type="ECO:0000313" key="7">
    <source>
        <dbReference type="Proteomes" id="UP000824988"/>
    </source>
</evidence>
<feature type="transmembrane region" description="Helical" evidence="5">
    <location>
        <begin position="151"/>
        <end position="178"/>
    </location>
</feature>
<feature type="transmembrane region" description="Helical" evidence="5">
    <location>
        <begin position="198"/>
        <end position="214"/>
    </location>
</feature>
<sequence>MAMSSNVALRLAEHLHHNLLRYILVAYSVAAVFPEAGLAIRNINFLTISIFDETVQITVPAALLATLLFNAGLGIRVESLFGLVKRPLLLILGLAANLAIPLAFILAISIFMLPWHNPTEVQYILVGLALIASMPIAGSSSAWSQNADGDLALSLGLVILSTCLSPLTTPMALNAAGWVANDVYAQLLNELADHQTKVFLAMFVFLPTTLGIGARRLMREGQWEQAKPLIKPANTMVLLTLIYSNAAVALPQALANPDWDFFAALTAILVLLSVVTFGSGWMIAQGLRVTHTQRAALMFGLGMNNNGTAMVLASTVFSQMPEIMLSIILYNLLQHFAAGIVDRWIIRTPLPLQYGTHA</sequence>
<evidence type="ECO:0000256" key="5">
    <source>
        <dbReference type="SAM" id="Phobius"/>
    </source>
</evidence>
<feature type="transmembrane region" description="Helical" evidence="5">
    <location>
        <begin position="296"/>
        <end position="317"/>
    </location>
</feature>
<comment type="subcellular location">
    <subcellularLocation>
        <location evidence="1">Membrane</location>
        <topology evidence="1">Multi-pass membrane protein</topology>
    </subcellularLocation>
</comment>
<keyword evidence="4 5" id="KW-0472">Membrane</keyword>
<dbReference type="KEGG" id="moz:MoryE10_00980"/>
<feature type="transmembrane region" description="Helical" evidence="5">
    <location>
        <begin position="121"/>
        <end position="139"/>
    </location>
</feature>
<evidence type="ECO:0000313" key="6">
    <source>
        <dbReference type="EMBL" id="BBL69492.1"/>
    </source>
</evidence>